<evidence type="ECO:0000259" key="4">
    <source>
        <dbReference type="Pfam" id="PF07992"/>
    </source>
</evidence>
<evidence type="ECO:0000256" key="1">
    <source>
        <dbReference type="ARBA" id="ARBA00009333"/>
    </source>
</evidence>
<keyword evidence="2" id="KW-0285">Flavoprotein</keyword>
<proteinExistence type="inferred from homology"/>
<dbReference type="PANTHER" id="PTHR48105">
    <property type="entry name" value="THIOREDOXIN REDUCTASE 1-RELATED-RELATED"/>
    <property type="match status" value="1"/>
</dbReference>
<comment type="caution">
    <text evidence="5">The sequence shown here is derived from an EMBL/GenBank/DDBJ whole genome shotgun (WGS) entry which is preliminary data.</text>
</comment>
<dbReference type="PRINTS" id="PR00368">
    <property type="entry name" value="FADPNR"/>
</dbReference>
<organism evidence="5 6">
    <name type="scientific">Stachybotrys elegans</name>
    <dbReference type="NCBI Taxonomy" id="80388"/>
    <lineage>
        <taxon>Eukaryota</taxon>
        <taxon>Fungi</taxon>
        <taxon>Dikarya</taxon>
        <taxon>Ascomycota</taxon>
        <taxon>Pezizomycotina</taxon>
        <taxon>Sordariomycetes</taxon>
        <taxon>Hypocreomycetidae</taxon>
        <taxon>Hypocreales</taxon>
        <taxon>Stachybotryaceae</taxon>
        <taxon>Stachybotrys</taxon>
    </lineage>
</organism>
<dbReference type="GO" id="GO:0097237">
    <property type="term" value="P:cellular response to toxic substance"/>
    <property type="evidence" value="ECO:0007669"/>
    <property type="project" value="UniProtKB-ARBA"/>
</dbReference>
<dbReference type="AlphaFoldDB" id="A0A8K0WWG0"/>
<feature type="domain" description="FAD/NAD(P)-binding" evidence="4">
    <location>
        <begin position="10"/>
        <end position="298"/>
    </location>
</feature>
<keyword evidence="3" id="KW-0560">Oxidoreductase</keyword>
<evidence type="ECO:0000256" key="3">
    <source>
        <dbReference type="ARBA" id="ARBA00023002"/>
    </source>
</evidence>
<dbReference type="InterPro" id="IPR023753">
    <property type="entry name" value="FAD/NAD-binding_dom"/>
</dbReference>
<gene>
    <name evidence="5" type="ORF">B0I35DRAFT_474567</name>
</gene>
<dbReference type="InterPro" id="IPR036188">
    <property type="entry name" value="FAD/NAD-bd_sf"/>
</dbReference>
<dbReference type="Gene3D" id="3.50.50.60">
    <property type="entry name" value="FAD/NAD(P)-binding domain"/>
    <property type="match status" value="2"/>
</dbReference>
<protein>
    <submittedName>
        <fullName evidence="5">Thioredoxin reductase glit-like protein</fullName>
    </submittedName>
</protein>
<evidence type="ECO:0000313" key="5">
    <source>
        <dbReference type="EMBL" id="KAH7325834.1"/>
    </source>
</evidence>
<dbReference type="Proteomes" id="UP000813444">
    <property type="component" value="Unassembled WGS sequence"/>
</dbReference>
<sequence length="324" mass="34878">MSDIPSDAIEVAIIGGGPAGLTAAGTLARQLHTAVVFDTKTYRNRNASHMHMIPTWDHRDPQEFRAEARRNILANYSTIQFADVGVTRVEKLSGSKFKVLDESGKEWNVKKLLLAVGSSDTYPEIEGYESLWGRRIYQCLYCHGYEDRGREGSGILAVAPVLMPAVIVHVAKNAAQLTKQVTVYTHGNQELAAELAAISESLYVVEARKIKRLVASGEGSSSVMVELEDGTSREEAFLVHSPKTGVQGPFVEQLGLKTTAMGNLEAEAPFFVTSERGVFAAGDCVTPYKVAAGAISSGCTAAVGVSSQLQAEKFGYPTMYAALN</sequence>
<reference evidence="5" key="1">
    <citation type="journal article" date="2021" name="Nat. Commun.">
        <title>Genetic determinants of endophytism in the Arabidopsis root mycobiome.</title>
        <authorList>
            <person name="Mesny F."/>
            <person name="Miyauchi S."/>
            <person name="Thiergart T."/>
            <person name="Pickel B."/>
            <person name="Atanasova L."/>
            <person name="Karlsson M."/>
            <person name="Huettel B."/>
            <person name="Barry K.W."/>
            <person name="Haridas S."/>
            <person name="Chen C."/>
            <person name="Bauer D."/>
            <person name="Andreopoulos W."/>
            <person name="Pangilinan J."/>
            <person name="LaButti K."/>
            <person name="Riley R."/>
            <person name="Lipzen A."/>
            <person name="Clum A."/>
            <person name="Drula E."/>
            <person name="Henrissat B."/>
            <person name="Kohler A."/>
            <person name="Grigoriev I.V."/>
            <person name="Martin F.M."/>
            <person name="Hacquard S."/>
        </authorList>
    </citation>
    <scope>NUCLEOTIDE SEQUENCE</scope>
    <source>
        <strain evidence="5">MPI-CAGE-CH-0235</strain>
    </source>
</reference>
<accession>A0A8K0WWG0</accession>
<evidence type="ECO:0000256" key="2">
    <source>
        <dbReference type="ARBA" id="ARBA00022630"/>
    </source>
</evidence>
<dbReference type="GO" id="GO:0016491">
    <property type="term" value="F:oxidoreductase activity"/>
    <property type="evidence" value="ECO:0007669"/>
    <property type="project" value="UniProtKB-KW"/>
</dbReference>
<evidence type="ECO:0000313" key="6">
    <source>
        <dbReference type="Proteomes" id="UP000813444"/>
    </source>
</evidence>
<dbReference type="InterPro" id="IPR050097">
    <property type="entry name" value="Ferredoxin-NADP_redctase_2"/>
</dbReference>
<name>A0A8K0WWG0_9HYPO</name>
<dbReference type="EMBL" id="JAGPNK010000002">
    <property type="protein sequence ID" value="KAH7325834.1"/>
    <property type="molecule type" value="Genomic_DNA"/>
</dbReference>
<dbReference type="SUPFAM" id="SSF51905">
    <property type="entry name" value="FAD/NAD(P)-binding domain"/>
    <property type="match status" value="1"/>
</dbReference>
<dbReference type="PRINTS" id="PR00469">
    <property type="entry name" value="PNDRDTASEII"/>
</dbReference>
<dbReference type="OrthoDB" id="10260355at2759"/>
<dbReference type="Pfam" id="PF07992">
    <property type="entry name" value="Pyr_redox_2"/>
    <property type="match status" value="1"/>
</dbReference>
<comment type="similarity">
    <text evidence="1">Belongs to the class-II pyridine nucleotide-disulfide oxidoreductase family.</text>
</comment>
<keyword evidence="6" id="KW-1185">Reference proteome</keyword>